<dbReference type="InterPro" id="IPR008271">
    <property type="entry name" value="Ser/Thr_kinase_AS"/>
</dbReference>
<keyword evidence="3" id="KW-1185">Reference proteome</keyword>
<sequence>MLCYYSTELMGNSQNTIMLGYLHSKKFIHHDVKTENMLLDNHWTLRIGDFGVAQFMIGETGTLGYMAPEAFHISRLISNNVIHSVLDGKPYNKSCDVHSFGICLWEIYCCDMSYPDLSFAEASSAIVHQRRSPYTPKAVEKELWRQSKELQRQERGVAADQAVVADHGVALTGGAQAAAGGAAVADQGVVAT</sequence>
<dbReference type="InterPro" id="IPR011009">
    <property type="entry name" value="Kinase-like_dom_sf"/>
</dbReference>
<name>A0A843UQM7_COLES</name>
<gene>
    <name evidence="2" type="ORF">Taro_017144</name>
</gene>
<dbReference type="SUPFAM" id="SSF56112">
    <property type="entry name" value="Protein kinase-like (PK-like)"/>
    <property type="match status" value="1"/>
</dbReference>
<dbReference type="GO" id="GO:0007165">
    <property type="term" value="P:signal transduction"/>
    <property type="evidence" value="ECO:0007669"/>
    <property type="project" value="TreeGrafter"/>
</dbReference>
<protein>
    <recommendedName>
        <fullName evidence="1">Protein kinase domain-containing protein</fullName>
    </recommendedName>
</protein>
<dbReference type="GO" id="GO:0005737">
    <property type="term" value="C:cytoplasm"/>
    <property type="evidence" value="ECO:0007669"/>
    <property type="project" value="TreeGrafter"/>
</dbReference>
<dbReference type="Pfam" id="PF00069">
    <property type="entry name" value="Pkinase"/>
    <property type="match status" value="1"/>
</dbReference>
<dbReference type="PROSITE" id="PS00108">
    <property type="entry name" value="PROTEIN_KINASE_ST"/>
    <property type="match status" value="1"/>
</dbReference>
<dbReference type="EMBL" id="NMUH01000775">
    <property type="protein sequence ID" value="MQL84636.1"/>
    <property type="molecule type" value="Genomic_DNA"/>
</dbReference>
<dbReference type="OrthoDB" id="4062651at2759"/>
<proteinExistence type="predicted"/>
<evidence type="ECO:0000313" key="3">
    <source>
        <dbReference type="Proteomes" id="UP000652761"/>
    </source>
</evidence>
<dbReference type="Gene3D" id="1.10.510.10">
    <property type="entry name" value="Transferase(Phosphotransferase) domain 1"/>
    <property type="match status" value="1"/>
</dbReference>
<dbReference type="GO" id="GO:0004672">
    <property type="term" value="F:protein kinase activity"/>
    <property type="evidence" value="ECO:0007669"/>
    <property type="project" value="InterPro"/>
</dbReference>
<dbReference type="Proteomes" id="UP000652761">
    <property type="component" value="Unassembled WGS sequence"/>
</dbReference>
<accession>A0A843UQM7</accession>
<dbReference type="PROSITE" id="PS50011">
    <property type="entry name" value="PROTEIN_KINASE_DOM"/>
    <property type="match status" value="1"/>
</dbReference>
<evidence type="ECO:0000259" key="1">
    <source>
        <dbReference type="PROSITE" id="PS50011"/>
    </source>
</evidence>
<dbReference type="AlphaFoldDB" id="A0A843UQM7"/>
<dbReference type="PANTHER" id="PTHR23257">
    <property type="entry name" value="SERINE-THREONINE PROTEIN KINASE"/>
    <property type="match status" value="1"/>
</dbReference>
<dbReference type="InterPro" id="IPR050167">
    <property type="entry name" value="Ser_Thr_protein_kinase"/>
</dbReference>
<comment type="caution">
    <text evidence="2">The sequence shown here is derived from an EMBL/GenBank/DDBJ whole genome shotgun (WGS) entry which is preliminary data.</text>
</comment>
<feature type="domain" description="Protein kinase" evidence="1">
    <location>
        <begin position="1"/>
        <end position="192"/>
    </location>
</feature>
<dbReference type="SMART" id="SM00220">
    <property type="entry name" value="S_TKc"/>
    <property type="match status" value="1"/>
</dbReference>
<organism evidence="2 3">
    <name type="scientific">Colocasia esculenta</name>
    <name type="common">Wild taro</name>
    <name type="synonym">Arum esculentum</name>
    <dbReference type="NCBI Taxonomy" id="4460"/>
    <lineage>
        <taxon>Eukaryota</taxon>
        <taxon>Viridiplantae</taxon>
        <taxon>Streptophyta</taxon>
        <taxon>Embryophyta</taxon>
        <taxon>Tracheophyta</taxon>
        <taxon>Spermatophyta</taxon>
        <taxon>Magnoliopsida</taxon>
        <taxon>Liliopsida</taxon>
        <taxon>Araceae</taxon>
        <taxon>Aroideae</taxon>
        <taxon>Colocasieae</taxon>
        <taxon>Colocasia</taxon>
    </lineage>
</organism>
<dbReference type="InterPro" id="IPR000719">
    <property type="entry name" value="Prot_kinase_dom"/>
</dbReference>
<reference evidence="2" key="1">
    <citation type="submission" date="2017-07" db="EMBL/GenBank/DDBJ databases">
        <title>Taro Niue Genome Assembly and Annotation.</title>
        <authorList>
            <person name="Atibalentja N."/>
            <person name="Keating K."/>
            <person name="Fields C.J."/>
        </authorList>
    </citation>
    <scope>NUCLEOTIDE SEQUENCE</scope>
    <source>
        <strain evidence="2">Niue_2</strain>
        <tissue evidence="2">Leaf</tissue>
    </source>
</reference>
<dbReference type="PANTHER" id="PTHR23257:SF788">
    <property type="entry name" value="SERINE_THREONINE-PROTEIN KINASE HT1-LIKE"/>
    <property type="match status" value="1"/>
</dbReference>
<evidence type="ECO:0000313" key="2">
    <source>
        <dbReference type="EMBL" id="MQL84636.1"/>
    </source>
</evidence>
<dbReference type="GO" id="GO:0005524">
    <property type="term" value="F:ATP binding"/>
    <property type="evidence" value="ECO:0007669"/>
    <property type="project" value="InterPro"/>
</dbReference>